<evidence type="ECO:0000313" key="1">
    <source>
        <dbReference type="EnsemblMetazoa" id="SMAR015726-PA"/>
    </source>
</evidence>
<evidence type="ECO:0000313" key="2">
    <source>
        <dbReference type="Proteomes" id="UP000014500"/>
    </source>
</evidence>
<dbReference type="EnsemblMetazoa" id="SMAR015726-RA">
    <property type="protein sequence ID" value="SMAR015726-PA"/>
    <property type="gene ID" value="SMAR015726"/>
</dbReference>
<dbReference type="AlphaFoldDB" id="T1JPE9"/>
<sequence length="69" mass="7698">MTESSTTDVGDVKRPEDVVKMPMNDKLKFAVLIGLIEVGQVSNKEIVNTVLHLVSSGKWSMWMALIHQD</sequence>
<name>T1JPE9_STRMM</name>
<reference evidence="2" key="1">
    <citation type="submission" date="2011-05" db="EMBL/GenBank/DDBJ databases">
        <authorList>
            <person name="Richards S.R."/>
            <person name="Qu J."/>
            <person name="Jiang H."/>
            <person name="Jhangiani S.N."/>
            <person name="Agravi P."/>
            <person name="Goodspeed R."/>
            <person name="Gross S."/>
            <person name="Mandapat C."/>
            <person name="Jackson L."/>
            <person name="Mathew T."/>
            <person name="Pu L."/>
            <person name="Thornton R."/>
            <person name="Saada N."/>
            <person name="Wilczek-Boney K.B."/>
            <person name="Lee S."/>
            <person name="Kovar C."/>
            <person name="Wu Y."/>
            <person name="Scherer S.E."/>
            <person name="Worley K.C."/>
            <person name="Muzny D.M."/>
            <person name="Gibbs R."/>
        </authorList>
    </citation>
    <scope>NUCLEOTIDE SEQUENCE</scope>
    <source>
        <strain evidence="2">Brora</strain>
    </source>
</reference>
<protein>
    <submittedName>
        <fullName evidence="1">Uncharacterized protein</fullName>
    </submittedName>
</protein>
<keyword evidence="2" id="KW-1185">Reference proteome</keyword>
<organism evidence="1 2">
    <name type="scientific">Strigamia maritima</name>
    <name type="common">European centipede</name>
    <name type="synonym">Geophilus maritimus</name>
    <dbReference type="NCBI Taxonomy" id="126957"/>
    <lineage>
        <taxon>Eukaryota</taxon>
        <taxon>Metazoa</taxon>
        <taxon>Ecdysozoa</taxon>
        <taxon>Arthropoda</taxon>
        <taxon>Myriapoda</taxon>
        <taxon>Chilopoda</taxon>
        <taxon>Pleurostigmophora</taxon>
        <taxon>Geophilomorpha</taxon>
        <taxon>Linotaeniidae</taxon>
        <taxon>Strigamia</taxon>
    </lineage>
</organism>
<dbReference type="HOGENOM" id="CLU_195485_1_0_1"/>
<accession>T1JPE9</accession>
<proteinExistence type="predicted"/>
<dbReference type="Proteomes" id="UP000014500">
    <property type="component" value="Unassembled WGS sequence"/>
</dbReference>
<dbReference type="eggNOG" id="ENOG502S7P5">
    <property type="taxonomic scope" value="Eukaryota"/>
</dbReference>
<dbReference type="EMBL" id="JH431846">
    <property type="status" value="NOT_ANNOTATED_CDS"/>
    <property type="molecule type" value="Genomic_DNA"/>
</dbReference>
<dbReference type="OMA" id="TCTHSHI"/>
<reference evidence="1" key="2">
    <citation type="submission" date="2015-02" db="UniProtKB">
        <authorList>
            <consortium name="EnsemblMetazoa"/>
        </authorList>
    </citation>
    <scope>IDENTIFICATION</scope>
</reference>
<dbReference type="STRING" id="126957.T1JPE9"/>
<dbReference type="PhylomeDB" id="T1JPE9"/>